<reference evidence="1 2" key="1">
    <citation type="submission" date="2015-01" db="EMBL/GenBank/DDBJ databases">
        <title>Evolution of Trichinella species and genotypes.</title>
        <authorList>
            <person name="Korhonen P.K."/>
            <person name="Edoardo P."/>
            <person name="Giuseppe L.R."/>
            <person name="Gasser R.B."/>
        </authorList>
    </citation>
    <scope>NUCLEOTIDE SEQUENCE [LARGE SCALE GENOMIC DNA]</scope>
    <source>
        <strain evidence="1">ISS37</strain>
    </source>
</reference>
<dbReference type="AlphaFoldDB" id="A0A0V0SIY0"/>
<keyword evidence="2" id="KW-1185">Reference proteome</keyword>
<organism evidence="1 2">
    <name type="scientific">Trichinella nelsoni</name>
    <dbReference type="NCBI Taxonomy" id="6336"/>
    <lineage>
        <taxon>Eukaryota</taxon>
        <taxon>Metazoa</taxon>
        <taxon>Ecdysozoa</taxon>
        <taxon>Nematoda</taxon>
        <taxon>Enoplea</taxon>
        <taxon>Dorylaimia</taxon>
        <taxon>Trichinellida</taxon>
        <taxon>Trichinellidae</taxon>
        <taxon>Trichinella</taxon>
    </lineage>
</organism>
<proteinExistence type="predicted"/>
<gene>
    <name evidence="1" type="ORF">T07_12707</name>
</gene>
<name>A0A0V0SIY0_9BILA</name>
<evidence type="ECO:0000313" key="2">
    <source>
        <dbReference type="Proteomes" id="UP000054630"/>
    </source>
</evidence>
<comment type="caution">
    <text evidence="1">The sequence shown here is derived from an EMBL/GenBank/DDBJ whole genome shotgun (WGS) entry which is preliminary data.</text>
</comment>
<protein>
    <submittedName>
        <fullName evidence="1">Uncharacterized protein</fullName>
    </submittedName>
</protein>
<dbReference type="Proteomes" id="UP000054630">
    <property type="component" value="Unassembled WGS sequence"/>
</dbReference>
<dbReference type="EMBL" id="JYDL01000006">
    <property type="protein sequence ID" value="KRX26635.1"/>
    <property type="molecule type" value="Genomic_DNA"/>
</dbReference>
<evidence type="ECO:0000313" key="1">
    <source>
        <dbReference type="EMBL" id="KRX26635.1"/>
    </source>
</evidence>
<sequence>MLLPSTTTRGLWRLIPFHMSFHHPIGSYTASAALDTCKSIPPMRGESPPLQWRQHLLQATCRLNSISA</sequence>
<accession>A0A0V0SIY0</accession>